<reference evidence="1" key="1">
    <citation type="submission" date="2023-10" db="EMBL/GenBank/DDBJ databases">
        <title>Genome assembly of Pristionchus species.</title>
        <authorList>
            <person name="Yoshida K."/>
            <person name="Sommer R.J."/>
        </authorList>
    </citation>
    <scope>NUCLEOTIDE SEQUENCE</scope>
    <source>
        <strain evidence="1">RS5133</strain>
    </source>
</reference>
<proteinExistence type="predicted"/>
<comment type="caution">
    <text evidence="1">The sequence shown here is derived from an EMBL/GenBank/DDBJ whole genome shotgun (WGS) entry which is preliminary data.</text>
</comment>
<organism evidence="1 2">
    <name type="scientific">Pristionchus fissidentatus</name>
    <dbReference type="NCBI Taxonomy" id="1538716"/>
    <lineage>
        <taxon>Eukaryota</taxon>
        <taxon>Metazoa</taxon>
        <taxon>Ecdysozoa</taxon>
        <taxon>Nematoda</taxon>
        <taxon>Chromadorea</taxon>
        <taxon>Rhabditida</taxon>
        <taxon>Rhabditina</taxon>
        <taxon>Diplogasteromorpha</taxon>
        <taxon>Diplogasteroidea</taxon>
        <taxon>Neodiplogasteridae</taxon>
        <taxon>Pristionchus</taxon>
    </lineage>
</organism>
<dbReference type="EMBL" id="BTSY01000006">
    <property type="protein sequence ID" value="GMT33211.1"/>
    <property type="molecule type" value="Genomic_DNA"/>
</dbReference>
<gene>
    <name evidence="1" type="ORF">PFISCL1PPCAC_24508</name>
</gene>
<sequence>IKIMIDSKLNKLSIRKVKKGEEEKENQDLFPILKLPVELSSKILSYLGNRELAVCLQSFTLDSLHAEWSNEKIIDYMELQMDGSKVRLVGGRYDNQSEFLDSSLPLICDRLQNVLYDYEFGTICISLLDHCTDSDLVTLIDLFKGIRCNSILNMHSGNQTYPKLLTDSSLRGLMENKKNVEIAMFCKGITADGLLAIWKDLLDGKFDCLTITVKKSVLIKLFDLIRTDGQKSSWSDHNMHPIVARGRKDSKERYEIRCGPLIGEKPFLRMHFVLLKKH</sequence>
<keyword evidence="2" id="KW-1185">Reference proteome</keyword>
<accession>A0AAV5WLP9</accession>
<dbReference type="AlphaFoldDB" id="A0AAV5WLP9"/>
<protein>
    <recommendedName>
        <fullName evidence="3">F-box domain-containing protein</fullName>
    </recommendedName>
</protein>
<dbReference type="Proteomes" id="UP001432322">
    <property type="component" value="Unassembled WGS sequence"/>
</dbReference>
<name>A0AAV5WLP9_9BILA</name>
<feature type="non-terminal residue" evidence="1">
    <location>
        <position position="1"/>
    </location>
</feature>
<evidence type="ECO:0008006" key="3">
    <source>
        <dbReference type="Google" id="ProtNLM"/>
    </source>
</evidence>
<evidence type="ECO:0000313" key="2">
    <source>
        <dbReference type="Proteomes" id="UP001432322"/>
    </source>
</evidence>
<evidence type="ECO:0000313" key="1">
    <source>
        <dbReference type="EMBL" id="GMT33211.1"/>
    </source>
</evidence>